<dbReference type="Pfam" id="PF00027">
    <property type="entry name" value="cNMP_binding"/>
    <property type="match status" value="1"/>
</dbReference>
<comment type="caution">
    <text evidence="5">The sequence shown here is derived from an EMBL/GenBank/DDBJ whole genome shotgun (WGS) entry which is preliminary data.</text>
</comment>
<dbReference type="PANTHER" id="PTHR24567:SF75">
    <property type="entry name" value="FUMARATE AND NITRATE REDUCTION REGULATORY PROTEIN"/>
    <property type="match status" value="1"/>
</dbReference>
<name>A0ABR5DVV5_9HYPH</name>
<dbReference type="InterPro" id="IPR014710">
    <property type="entry name" value="RmlC-like_jellyroll"/>
</dbReference>
<dbReference type="Gene3D" id="2.60.120.10">
    <property type="entry name" value="Jelly Rolls"/>
    <property type="match status" value="1"/>
</dbReference>
<feature type="domain" description="HTH crp-type" evidence="4">
    <location>
        <begin position="158"/>
        <end position="232"/>
    </location>
</feature>
<dbReference type="CDD" id="cd00038">
    <property type="entry name" value="CAP_ED"/>
    <property type="match status" value="1"/>
</dbReference>
<sequence length="251" mass="28151">MSLVLPSSGRRVPCEQCPLRAMPSFRAFESQELRFVSSFKTGELVAETGTTLLAEGNNSVHLYTLLSGWAFRYKTLPDGRRQILNYMLPGDLVGLQGSIIGEMQHSVEALSPLVLCVFQRNRLTELFSNHPGLAFDITWLAAQEERMLDDHLLSLGRRNAVERAAYLIAFLYQRAASVGLSGANALYLPITQMHVADTLGLSIVHTNKTLRKLADRKLIRWLDRSCEVLDVEGLMQAAEWEGPLERKRPLI</sequence>
<dbReference type="InterPro" id="IPR036388">
    <property type="entry name" value="WH-like_DNA-bd_sf"/>
</dbReference>
<dbReference type="EMBL" id="LAPV01000141">
    <property type="protein sequence ID" value="KKC32139.1"/>
    <property type="molecule type" value="Genomic_DNA"/>
</dbReference>
<keyword evidence="1" id="KW-0805">Transcription regulation</keyword>
<evidence type="ECO:0000256" key="1">
    <source>
        <dbReference type="ARBA" id="ARBA00023015"/>
    </source>
</evidence>
<keyword evidence="6" id="KW-1185">Reference proteome</keyword>
<dbReference type="InterPro" id="IPR000595">
    <property type="entry name" value="cNMP-bd_dom"/>
</dbReference>
<evidence type="ECO:0000313" key="5">
    <source>
        <dbReference type="EMBL" id="KKC32139.1"/>
    </source>
</evidence>
<keyword evidence="2" id="KW-0238">DNA-binding</keyword>
<dbReference type="InterPro" id="IPR012318">
    <property type="entry name" value="HTH_CRP"/>
</dbReference>
<protein>
    <recommendedName>
        <fullName evidence="4">HTH crp-type domain-containing protein</fullName>
    </recommendedName>
</protein>
<evidence type="ECO:0000313" key="6">
    <source>
        <dbReference type="Proteomes" id="UP000033519"/>
    </source>
</evidence>
<dbReference type="InterPro" id="IPR018490">
    <property type="entry name" value="cNMP-bd_dom_sf"/>
</dbReference>
<accession>A0ABR5DVV5</accession>
<organism evidence="5 6">
    <name type="scientific">Devosia psychrophila</name>
    <dbReference type="NCBI Taxonomy" id="728005"/>
    <lineage>
        <taxon>Bacteria</taxon>
        <taxon>Pseudomonadati</taxon>
        <taxon>Pseudomonadota</taxon>
        <taxon>Alphaproteobacteria</taxon>
        <taxon>Hyphomicrobiales</taxon>
        <taxon>Devosiaceae</taxon>
        <taxon>Devosia</taxon>
    </lineage>
</organism>
<dbReference type="SUPFAM" id="SSF51206">
    <property type="entry name" value="cAMP-binding domain-like"/>
    <property type="match status" value="1"/>
</dbReference>
<dbReference type="PANTHER" id="PTHR24567">
    <property type="entry name" value="CRP FAMILY TRANSCRIPTIONAL REGULATORY PROTEIN"/>
    <property type="match status" value="1"/>
</dbReference>
<dbReference type="RefSeq" id="WP_046171874.1">
    <property type="nucleotide sequence ID" value="NZ_FOMB01000004.1"/>
</dbReference>
<proteinExistence type="predicted"/>
<evidence type="ECO:0000259" key="4">
    <source>
        <dbReference type="PROSITE" id="PS51063"/>
    </source>
</evidence>
<dbReference type="Pfam" id="PF13545">
    <property type="entry name" value="HTH_Crp_2"/>
    <property type="match status" value="1"/>
</dbReference>
<keyword evidence="3" id="KW-0804">Transcription</keyword>
<dbReference type="Gene3D" id="1.10.10.10">
    <property type="entry name" value="Winged helix-like DNA-binding domain superfamily/Winged helix DNA-binding domain"/>
    <property type="match status" value="1"/>
</dbReference>
<evidence type="ECO:0000256" key="3">
    <source>
        <dbReference type="ARBA" id="ARBA00023163"/>
    </source>
</evidence>
<dbReference type="SUPFAM" id="SSF46785">
    <property type="entry name" value="Winged helix' DNA-binding domain"/>
    <property type="match status" value="1"/>
</dbReference>
<gene>
    <name evidence="5" type="ORF">WH91_15320</name>
</gene>
<dbReference type="Proteomes" id="UP000033519">
    <property type="component" value="Unassembled WGS sequence"/>
</dbReference>
<dbReference type="PROSITE" id="PS51063">
    <property type="entry name" value="HTH_CRP_2"/>
    <property type="match status" value="1"/>
</dbReference>
<evidence type="ECO:0000256" key="2">
    <source>
        <dbReference type="ARBA" id="ARBA00023125"/>
    </source>
</evidence>
<dbReference type="InterPro" id="IPR050397">
    <property type="entry name" value="Env_Response_Regulators"/>
</dbReference>
<dbReference type="InterPro" id="IPR036390">
    <property type="entry name" value="WH_DNA-bd_sf"/>
</dbReference>
<reference evidence="5 6" key="1">
    <citation type="submission" date="2015-03" db="EMBL/GenBank/DDBJ databases">
        <authorList>
            <person name="Lepp D."/>
            <person name="Hassan Y.I."/>
            <person name="Li X.-Z."/>
            <person name="Zhou T."/>
        </authorList>
    </citation>
    <scope>NUCLEOTIDE SEQUENCE [LARGE SCALE GENOMIC DNA]</scope>
    <source>
        <strain evidence="5 6">Cr7-05</strain>
    </source>
</reference>